<evidence type="ECO:0000313" key="2">
    <source>
        <dbReference type="Proteomes" id="UP000835052"/>
    </source>
</evidence>
<keyword evidence="2" id="KW-1185">Reference proteome</keyword>
<comment type="caution">
    <text evidence="1">The sequence shown here is derived from an EMBL/GenBank/DDBJ whole genome shotgun (WGS) entry which is preliminary data.</text>
</comment>
<reference evidence="1" key="1">
    <citation type="submission" date="2020-10" db="EMBL/GenBank/DDBJ databases">
        <authorList>
            <person name="Kikuchi T."/>
        </authorList>
    </citation>
    <scope>NUCLEOTIDE SEQUENCE</scope>
    <source>
        <strain evidence="1">NKZ352</strain>
    </source>
</reference>
<dbReference type="Proteomes" id="UP000835052">
    <property type="component" value="Unassembled WGS sequence"/>
</dbReference>
<name>A0A8S1HEZ2_9PELO</name>
<protein>
    <submittedName>
        <fullName evidence="1">Uncharacterized protein</fullName>
    </submittedName>
</protein>
<sequence>MTAQHFSRSAIYWMDSFDLSAICSLVTTINALKRNYDGDGSLNSKKQTFSDYIFGLLPKRWFRCCKIGQLRCSRNSSGRRQ</sequence>
<evidence type="ECO:0000313" key="1">
    <source>
        <dbReference type="EMBL" id="CAD6194304.1"/>
    </source>
</evidence>
<accession>A0A8S1HEZ2</accession>
<gene>
    <name evidence="1" type="ORF">CAUJ_LOCUS10223</name>
</gene>
<proteinExistence type="predicted"/>
<dbReference type="EMBL" id="CAJGYM010000043">
    <property type="protein sequence ID" value="CAD6194304.1"/>
    <property type="molecule type" value="Genomic_DNA"/>
</dbReference>
<dbReference type="AlphaFoldDB" id="A0A8S1HEZ2"/>
<organism evidence="1 2">
    <name type="scientific">Caenorhabditis auriculariae</name>
    <dbReference type="NCBI Taxonomy" id="2777116"/>
    <lineage>
        <taxon>Eukaryota</taxon>
        <taxon>Metazoa</taxon>
        <taxon>Ecdysozoa</taxon>
        <taxon>Nematoda</taxon>
        <taxon>Chromadorea</taxon>
        <taxon>Rhabditida</taxon>
        <taxon>Rhabditina</taxon>
        <taxon>Rhabditomorpha</taxon>
        <taxon>Rhabditoidea</taxon>
        <taxon>Rhabditidae</taxon>
        <taxon>Peloderinae</taxon>
        <taxon>Caenorhabditis</taxon>
    </lineage>
</organism>